<dbReference type="PANTHER" id="PTHR26379">
    <property type="entry name" value="BTB/POZ AND MATH DOMAIN-CONTAINING PROTEIN 1"/>
    <property type="match status" value="1"/>
</dbReference>
<name>A0A3B6QCF1_WHEAT</name>
<dbReference type="Proteomes" id="UP000019116">
    <property type="component" value="Chromosome 6D"/>
</dbReference>
<dbReference type="Gramene" id="TraesARIUn03G04591080.1">
    <property type="protein sequence ID" value="TraesARIUn03G04591080.1.CDS1"/>
    <property type="gene ID" value="TraesARIUn03G04591080"/>
</dbReference>
<gene>
    <name evidence="5" type="primary">LOC123141048</name>
</gene>
<sequence>MAFAGASLVADGMLCASTKSAVDSGADSGYHLLIVEGYSRTKETTPNGEWIESRPFIVGGRRWTIDYSPNGDNSEDEEFISVFLVLDDDINHSVKVQYVFSFIDQPELRVSKHIRQSEPVFFSERHDVHGHHGRFRFMKREVFERSKHLKHDRFVLRCDLVVLKSDGNTKEQGVGTSALPFNELSPPSDLQSHFADLLLSKEGADITFEVGGEKFAAHRCVLAARSSIFKAQLYGAMNESSVVKITDMKAKVFGSLLTFIYTDAVPEFVDMEAYDGHEIIYAPRLLQFLEAAERYDLQRLKSICEEKLASFICAETVADIFAVAERRRCFGLKEACLEFIKADPSLHATFAAGGLGQITGTRSPSLLKRLLSKFGLLKL</sequence>
<evidence type="ECO:0000256" key="2">
    <source>
        <dbReference type="ARBA" id="ARBA00010846"/>
    </source>
</evidence>
<reference evidence="5" key="2">
    <citation type="submission" date="2018-10" db="UniProtKB">
        <authorList>
            <consortium name="EnsemblPlants"/>
        </authorList>
    </citation>
    <scope>IDENTIFICATION</scope>
</reference>
<dbReference type="OMA" id="YGAMNES"/>
<dbReference type="GeneID" id="123141048"/>
<dbReference type="Gramene" id="TraesJULUn03G04554160.1">
    <property type="protein sequence ID" value="TraesJULUn03G04554160.1.CDS1"/>
    <property type="gene ID" value="TraesJULUn03G04554160"/>
</dbReference>
<dbReference type="Gramene" id="TraesLAC6D03G03613740.1">
    <property type="protein sequence ID" value="TraesLAC6D03G03613740.1.CDS1"/>
    <property type="gene ID" value="TraesLAC6D03G03613740"/>
</dbReference>
<dbReference type="PANTHER" id="PTHR26379:SF370">
    <property type="entry name" value="BTB DOMAIN-CONTAINING PROTEIN"/>
    <property type="match status" value="1"/>
</dbReference>
<dbReference type="OrthoDB" id="598975at2759"/>
<evidence type="ECO:0000259" key="4">
    <source>
        <dbReference type="PROSITE" id="PS50144"/>
    </source>
</evidence>
<dbReference type="SMART" id="SM00225">
    <property type="entry name" value="BTB"/>
    <property type="match status" value="1"/>
</dbReference>
<dbReference type="Pfam" id="PF24570">
    <property type="entry name" value="BACK_BPM_SPOP"/>
    <property type="match status" value="1"/>
</dbReference>
<dbReference type="Gramene" id="TraesMAC6D03G03662210.1">
    <property type="protein sequence ID" value="TraesMAC6D03G03662210.1.CDS1"/>
    <property type="gene ID" value="TraesMAC6D03G03662210"/>
</dbReference>
<dbReference type="PROSITE" id="PS50097">
    <property type="entry name" value="BTB"/>
    <property type="match status" value="1"/>
</dbReference>
<dbReference type="InterPro" id="IPR045005">
    <property type="entry name" value="BPM1-6"/>
</dbReference>
<dbReference type="SUPFAM" id="SSF54695">
    <property type="entry name" value="POZ domain"/>
    <property type="match status" value="1"/>
</dbReference>
<dbReference type="SUPFAM" id="SSF49599">
    <property type="entry name" value="TRAF domain-like"/>
    <property type="match status" value="1"/>
</dbReference>
<protein>
    <recommendedName>
        <fullName evidence="7">BTB domain-containing protein</fullName>
    </recommendedName>
</protein>
<dbReference type="InterPro" id="IPR002083">
    <property type="entry name" value="MATH/TRAF_dom"/>
</dbReference>
<dbReference type="Gramene" id="TraesLDM6D03G03669460.1">
    <property type="protein sequence ID" value="TraesLDM6D03G03669460.1.CDS1"/>
    <property type="gene ID" value="TraesLDM6D03G03669460"/>
</dbReference>
<dbReference type="Gramene" id="TraesCS6D03G0157000.1">
    <property type="protein sequence ID" value="TraesCS6D03G0157000.1.CDS1"/>
    <property type="gene ID" value="TraesCS6D03G0157000"/>
</dbReference>
<dbReference type="PROSITE" id="PS50144">
    <property type="entry name" value="MATH"/>
    <property type="match status" value="1"/>
</dbReference>
<evidence type="ECO:0000313" key="6">
    <source>
        <dbReference type="Proteomes" id="UP000019116"/>
    </source>
</evidence>
<comment type="pathway">
    <text evidence="1">Protein modification; protein ubiquitination.</text>
</comment>
<organism evidence="5">
    <name type="scientific">Triticum aestivum</name>
    <name type="common">Wheat</name>
    <dbReference type="NCBI Taxonomy" id="4565"/>
    <lineage>
        <taxon>Eukaryota</taxon>
        <taxon>Viridiplantae</taxon>
        <taxon>Streptophyta</taxon>
        <taxon>Embryophyta</taxon>
        <taxon>Tracheophyta</taxon>
        <taxon>Spermatophyta</taxon>
        <taxon>Magnoliopsida</taxon>
        <taxon>Liliopsida</taxon>
        <taxon>Poales</taxon>
        <taxon>Poaceae</taxon>
        <taxon>BOP clade</taxon>
        <taxon>Pooideae</taxon>
        <taxon>Triticodae</taxon>
        <taxon>Triticeae</taxon>
        <taxon>Triticinae</taxon>
        <taxon>Triticum</taxon>
    </lineage>
</organism>
<dbReference type="SMR" id="A0A3B6QCF1"/>
<dbReference type="Pfam" id="PF00651">
    <property type="entry name" value="BTB"/>
    <property type="match status" value="1"/>
</dbReference>
<evidence type="ECO:0000313" key="5">
    <source>
        <dbReference type="EnsemblPlants" id="TraesCS6D02G075100.1.cds1"/>
    </source>
</evidence>
<dbReference type="STRING" id="4565.A0A3B6QCF1"/>
<dbReference type="InterPro" id="IPR008974">
    <property type="entry name" value="TRAF-like"/>
</dbReference>
<dbReference type="InterPro" id="IPR011333">
    <property type="entry name" value="SKP1/BTB/POZ_sf"/>
</dbReference>
<dbReference type="GO" id="GO:0016567">
    <property type="term" value="P:protein ubiquitination"/>
    <property type="evidence" value="ECO:0007669"/>
    <property type="project" value="InterPro"/>
</dbReference>
<dbReference type="Gene3D" id="2.60.210.10">
    <property type="entry name" value="Apoptosis, Tumor Necrosis Factor Receptor Associated Protein 2, Chain A"/>
    <property type="match status" value="1"/>
</dbReference>
<dbReference type="Gramene" id="TraesJAGUn03G04532820.1">
    <property type="protein sequence ID" value="TraesJAGUn03G04532820.1.CDS1"/>
    <property type="gene ID" value="TraesJAGUn03G04532820"/>
</dbReference>
<dbReference type="Gramene" id="TraesWEE_scaffold_046124_01G000100.1">
    <property type="protein sequence ID" value="TraesWEE_scaffold_046124_01G000100.1"/>
    <property type="gene ID" value="TraesWEE_scaffold_046124_01G000100"/>
</dbReference>
<accession>A0A3B6QCF1</accession>
<reference evidence="5" key="1">
    <citation type="submission" date="2018-08" db="EMBL/GenBank/DDBJ databases">
        <authorList>
            <person name="Rossello M."/>
        </authorList>
    </citation>
    <scope>NUCLEOTIDE SEQUENCE [LARGE SCALE GENOMIC DNA]</scope>
    <source>
        <strain evidence="5">cv. Chinese Spring</strain>
    </source>
</reference>
<dbReference type="Gramene" id="TraesNOR6D03G03706240.1">
    <property type="protein sequence ID" value="TraesNOR6D03G03706240.1.CDS1"/>
    <property type="gene ID" value="TraesNOR6D03G03706240"/>
</dbReference>
<dbReference type="Gramene" id="TraesCAD_scaffold_033717_01G000100.1">
    <property type="protein sequence ID" value="TraesCAD_scaffold_033717_01G000100.1"/>
    <property type="gene ID" value="TraesCAD_scaffold_033717_01G000100"/>
</dbReference>
<dbReference type="Gramene" id="TraesROB_scaffold_030153_01G000100.1">
    <property type="protein sequence ID" value="TraesROB_scaffold_030153_01G000100.1"/>
    <property type="gene ID" value="TraesROB_scaffold_030153_01G000100"/>
</dbReference>
<feature type="domain" description="MATH" evidence="4">
    <location>
        <begin position="28"/>
        <end position="160"/>
    </location>
</feature>
<dbReference type="Gramene" id="TraesCS6D02G075100.1">
    <property type="protein sequence ID" value="TraesCS6D02G075100.1.cds1"/>
    <property type="gene ID" value="TraesCS6D02G075100"/>
</dbReference>
<feature type="domain" description="BTB" evidence="3">
    <location>
        <begin position="204"/>
        <end position="265"/>
    </location>
</feature>
<dbReference type="Gramene" id="TraesCLE_scaffold_075539_01G000100.1">
    <property type="protein sequence ID" value="TraesCLE_scaffold_075539_01G000100.1"/>
    <property type="gene ID" value="TraesCLE_scaffold_075539_01G000100"/>
</dbReference>
<comment type="similarity">
    <text evidence="2">Belongs to the Tdpoz family.</text>
</comment>
<dbReference type="InterPro" id="IPR000210">
    <property type="entry name" value="BTB/POZ_dom"/>
</dbReference>
<dbReference type="Gramene" id="TraesSYM6D03G03610240.1">
    <property type="protein sequence ID" value="TraesSYM6D03G03610240.1.CDS1"/>
    <property type="gene ID" value="TraesSYM6D03G03610240"/>
</dbReference>
<evidence type="ECO:0000256" key="1">
    <source>
        <dbReference type="ARBA" id="ARBA00004906"/>
    </source>
</evidence>
<proteinExistence type="inferred from homology"/>
<dbReference type="Pfam" id="PF22486">
    <property type="entry name" value="MATH_2"/>
    <property type="match status" value="1"/>
</dbReference>
<dbReference type="AlphaFoldDB" id="A0A3B6QCF1"/>
<dbReference type="EnsemblPlants" id="TraesCS6D02G075100.1">
    <property type="protein sequence ID" value="TraesCS6D02G075100.1.cds1"/>
    <property type="gene ID" value="TraesCS6D02G075100"/>
</dbReference>
<evidence type="ECO:0008006" key="7">
    <source>
        <dbReference type="Google" id="ProtNLM"/>
    </source>
</evidence>
<dbReference type="RefSeq" id="XP_044416226.1">
    <property type="nucleotide sequence ID" value="XM_044560291.1"/>
</dbReference>
<keyword evidence="6" id="KW-1185">Reference proteome</keyword>
<evidence type="ECO:0000259" key="3">
    <source>
        <dbReference type="PROSITE" id="PS50097"/>
    </source>
</evidence>
<dbReference type="InterPro" id="IPR056423">
    <property type="entry name" value="BACK_BPM_SPOP"/>
</dbReference>
<dbReference type="Gene3D" id="3.30.710.10">
    <property type="entry name" value="Potassium Channel Kv1.1, Chain A"/>
    <property type="match status" value="1"/>
</dbReference>
<dbReference type="CDD" id="cd00121">
    <property type="entry name" value="MATH"/>
    <property type="match status" value="1"/>
</dbReference>